<organism evidence="7 8">
    <name type="scientific">Cymbomonas tetramitiformis</name>
    <dbReference type="NCBI Taxonomy" id="36881"/>
    <lineage>
        <taxon>Eukaryota</taxon>
        <taxon>Viridiplantae</taxon>
        <taxon>Chlorophyta</taxon>
        <taxon>Pyramimonadophyceae</taxon>
        <taxon>Pyramimonadales</taxon>
        <taxon>Pyramimonadaceae</taxon>
        <taxon>Cymbomonas</taxon>
    </lineage>
</organism>
<comment type="caution">
    <text evidence="7">The sequence shown here is derived from an EMBL/GenBank/DDBJ whole genome shotgun (WGS) entry which is preliminary data.</text>
</comment>
<evidence type="ECO:0000256" key="1">
    <source>
        <dbReference type="ARBA" id="ARBA00004141"/>
    </source>
</evidence>
<evidence type="ECO:0000256" key="4">
    <source>
        <dbReference type="ARBA" id="ARBA00023136"/>
    </source>
</evidence>
<comment type="subcellular location">
    <subcellularLocation>
        <location evidence="1">Membrane</location>
        <topology evidence="1">Multi-pass membrane protein</topology>
    </subcellularLocation>
</comment>
<feature type="region of interest" description="Disordered" evidence="5">
    <location>
        <begin position="20"/>
        <end position="46"/>
    </location>
</feature>
<feature type="transmembrane region" description="Helical" evidence="6">
    <location>
        <begin position="156"/>
        <end position="176"/>
    </location>
</feature>
<keyword evidence="4 6" id="KW-0472">Membrane</keyword>
<keyword evidence="2 6" id="KW-0812">Transmembrane</keyword>
<dbReference type="AlphaFoldDB" id="A0AAE0EZ98"/>
<reference evidence="7 8" key="1">
    <citation type="journal article" date="2015" name="Genome Biol. Evol.">
        <title>Comparative Genomics of a Bacterivorous Green Alga Reveals Evolutionary Causalities and Consequences of Phago-Mixotrophic Mode of Nutrition.</title>
        <authorList>
            <person name="Burns J.A."/>
            <person name="Paasch A."/>
            <person name="Narechania A."/>
            <person name="Kim E."/>
        </authorList>
    </citation>
    <scope>NUCLEOTIDE SEQUENCE [LARGE SCALE GENOMIC DNA]</scope>
    <source>
        <strain evidence="7 8">PLY_AMNH</strain>
    </source>
</reference>
<dbReference type="Pfam" id="PF01925">
    <property type="entry name" value="TauE"/>
    <property type="match status" value="2"/>
</dbReference>
<sequence>MWQTCRQKYLHQAQKICSSSRSGRSLSSPLHLKRPSEAPNNHPGIANRKLRESRWDNVSPALRILFSKSFSNGVGKPRIEPSWFQNVKKVLPSSIPIGLLSGGLGSTVGIGGALIMVPLSIRCYGLRQIQANSTALLPNLATCISGIAVFQDAGLVDVPAGLLLVSAATATTPIGVRMAHRLSERAQKILFGSAMMAMGPLIYLKPHLASLNSGDDEMLPKAHEKEERGMAPLEPSGATMAETPRRNSSPDTSSRSDTSMMTIPSTQRCAFFMTLGGFVGWSAGVLGIGAGTLFTTGLAVAGGMSHKMVMGTSFVAILGPNIIGSWTHFRLGNLRTDLLPGLMLGSGVGSYVASHVAVDILPEHTLRSMFSMFVSALGMHTLYALRHIR</sequence>
<evidence type="ECO:0000313" key="7">
    <source>
        <dbReference type="EMBL" id="KAK3245662.1"/>
    </source>
</evidence>
<dbReference type="PANTHER" id="PTHR43701">
    <property type="entry name" value="MEMBRANE TRANSPORTER PROTEIN MJ0441-RELATED"/>
    <property type="match status" value="1"/>
</dbReference>
<dbReference type="EMBL" id="LGRX02030438">
    <property type="protein sequence ID" value="KAK3245662.1"/>
    <property type="molecule type" value="Genomic_DNA"/>
</dbReference>
<dbReference type="Proteomes" id="UP001190700">
    <property type="component" value="Unassembled WGS sequence"/>
</dbReference>
<evidence type="ECO:0000256" key="6">
    <source>
        <dbReference type="SAM" id="Phobius"/>
    </source>
</evidence>
<evidence type="ECO:0000256" key="3">
    <source>
        <dbReference type="ARBA" id="ARBA00022989"/>
    </source>
</evidence>
<protein>
    <recommendedName>
        <fullName evidence="9">Membrane transporter protein</fullName>
    </recommendedName>
</protein>
<dbReference type="InterPro" id="IPR051598">
    <property type="entry name" value="TSUP/Inactive_protease-like"/>
</dbReference>
<evidence type="ECO:0000256" key="5">
    <source>
        <dbReference type="SAM" id="MobiDB-lite"/>
    </source>
</evidence>
<evidence type="ECO:0008006" key="9">
    <source>
        <dbReference type="Google" id="ProtNLM"/>
    </source>
</evidence>
<gene>
    <name evidence="7" type="ORF">CYMTET_44785</name>
</gene>
<accession>A0AAE0EZ98</accession>
<evidence type="ECO:0000256" key="2">
    <source>
        <dbReference type="ARBA" id="ARBA00022692"/>
    </source>
</evidence>
<feature type="region of interest" description="Disordered" evidence="5">
    <location>
        <begin position="223"/>
        <end position="260"/>
    </location>
</feature>
<dbReference type="PANTHER" id="PTHR43701:SF2">
    <property type="entry name" value="MEMBRANE TRANSPORTER PROTEIN YJNA-RELATED"/>
    <property type="match status" value="1"/>
</dbReference>
<feature type="transmembrane region" description="Helical" evidence="6">
    <location>
        <begin position="95"/>
        <end position="117"/>
    </location>
</feature>
<keyword evidence="8" id="KW-1185">Reference proteome</keyword>
<evidence type="ECO:0000313" key="8">
    <source>
        <dbReference type="Proteomes" id="UP001190700"/>
    </source>
</evidence>
<dbReference type="InterPro" id="IPR002781">
    <property type="entry name" value="TM_pro_TauE-like"/>
</dbReference>
<keyword evidence="3 6" id="KW-1133">Transmembrane helix</keyword>
<dbReference type="GO" id="GO:0016020">
    <property type="term" value="C:membrane"/>
    <property type="evidence" value="ECO:0007669"/>
    <property type="project" value="UniProtKB-SubCell"/>
</dbReference>
<proteinExistence type="predicted"/>
<name>A0AAE0EZ98_9CHLO</name>
<feature type="compositionally biased region" description="Low complexity" evidence="5">
    <location>
        <begin position="246"/>
        <end position="260"/>
    </location>
</feature>